<comment type="subcellular location">
    <subcellularLocation>
        <location evidence="1">Endomembrane system</location>
        <topology evidence="1">Peripheral membrane protein</topology>
    </subcellularLocation>
</comment>
<dbReference type="Gene3D" id="3.30.710.10">
    <property type="entry name" value="Potassium Channel Kv1.1, Chain A"/>
    <property type="match status" value="1"/>
</dbReference>
<dbReference type="GO" id="GO:0012505">
    <property type="term" value="C:endomembrane system"/>
    <property type="evidence" value="ECO:0007669"/>
    <property type="project" value="UniProtKB-SubCell"/>
</dbReference>
<keyword evidence="3" id="KW-0175">Coiled coil</keyword>
<proteinExistence type="predicted"/>
<dbReference type="EMBL" id="JAYKXN010000003">
    <property type="protein sequence ID" value="KAK7301986.1"/>
    <property type="molecule type" value="Genomic_DNA"/>
</dbReference>
<feature type="coiled-coil region" evidence="3">
    <location>
        <begin position="40"/>
        <end position="77"/>
    </location>
</feature>
<dbReference type="Proteomes" id="UP001359559">
    <property type="component" value="Unassembled WGS sequence"/>
</dbReference>
<keyword evidence="6" id="KW-1185">Reference proteome</keyword>
<dbReference type="CDD" id="cd18186">
    <property type="entry name" value="BTB_POZ_ZBTB_KLHL-like"/>
    <property type="match status" value="1"/>
</dbReference>
<dbReference type="Gene3D" id="1.25.40.420">
    <property type="match status" value="1"/>
</dbReference>
<evidence type="ECO:0000259" key="4">
    <source>
        <dbReference type="PROSITE" id="PS50097"/>
    </source>
</evidence>
<gene>
    <name evidence="5" type="ORF">RJT34_12863</name>
</gene>
<feature type="domain" description="BTB" evidence="4">
    <location>
        <begin position="89"/>
        <end position="161"/>
    </location>
</feature>
<dbReference type="InterPro" id="IPR000210">
    <property type="entry name" value="BTB/POZ_dom"/>
</dbReference>
<dbReference type="InterPro" id="IPR011333">
    <property type="entry name" value="SKP1/BTB/POZ_sf"/>
</dbReference>
<comment type="caution">
    <text evidence="5">The sequence shown here is derived from an EMBL/GenBank/DDBJ whole genome shotgun (WGS) entry which is preliminary data.</text>
</comment>
<protein>
    <recommendedName>
        <fullName evidence="4">BTB domain-containing protein</fullName>
    </recommendedName>
</protein>
<sequence>MPPRRPPVEMASDSDSENEVVLQCLSCEEEYDPKDAGTCKECYDEAKEELKCKNKELEELKCKNQELESKASFLSLSSPVLNHSFSFSTGLLLLLPADDSSASPIPAHKNILVNRSPVFKAMLESDMSESQSGMIKIADVSCETLRAFVNYLYTAEACLNDQMAGSLLALGEKYQVKHLKTYCERFLISKLNWDKSLELFDFACKYNCKQLRNESLAVIMNNMTSFTKNDYYDDLVESNPMLIVEIYETYVRNQINTAGFH</sequence>
<organism evidence="5 6">
    <name type="scientific">Clitoria ternatea</name>
    <name type="common">Butterfly pea</name>
    <dbReference type="NCBI Taxonomy" id="43366"/>
    <lineage>
        <taxon>Eukaryota</taxon>
        <taxon>Viridiplantae</taxon>
        <taxon>Streptophyta</taxon>
        <taxon>Embryophyta</taxon>
        <taxon>Tracheophyta</taxon>
        <taxon>Spermatophyta</taxon>
        <taxon>Magnoliopsida</taxon>
        <taxon>eudicotyledons</taxon>
        <taxon>Gunneridae</taxon>
        <taxon>Pentapetalae</taxon>
        <taxon>rosids</taxon>
        <taxon>fabids</taxon>
        <taxon>Fabales</taxon>
        <taxon>Fabaceae</taxon>
        <taxon>Papilionoideae</taxon>
        <taxon>50 kb inversion clade</taxon>
        <taxon>NPAAA clade</taxon>
        <taxon>indigoferoid/millettioid clade</taxon>
        <taxon>Phaseoleae</taxon>
        <taxon>Clitoria</taxon>
    </lineage>
</organism>
<reference evidence="5 6" key="1">
    <citation type="submission" date="2024-01" db="EMBL/GenBank/DDBJ databases">
        <title>The genomes of 5 underutilized Papilionoideae crops provide insights into root nodulation and disease resistance.</title>
        <authorList>
            <person name="Yuan L."/>
        </authorList>
    </citation>
    <scope>NUCLEOTIDE SEQUENCE [LARGE SCALE GENOMIC DNA]</scope>
    <source>
        <strain evidence="5">LY-2023</strain>
        <tissue evidence="5">Leaf</tissue>
    </source>
</reference>
<dbReference type="Pfam" id="PF00651">
    <property type="entry name" value="BTB"/>
    <property type="match status" value="1"/>
</dbReference>
<evidence type="ECO:0000313" key="5">
    <source>
        <dbReference type="EMBL" id="KAK7301986.1"/>
    </source>
</evidence>
<dbReference type="SUPFAM" id="SSF54695">
    <property type="entry name" value="POZ domain"/>
    <property type="match status" value="1"/>
</dbReference>
<evidence type="ECO:0000256" key="1">
    <source>
        <dbReference type="ARBA" id="ARBA00004184"/>
    </source>
</evidence>
<dbReference type="SMART" id="SM00225">
    <property type="entry name" value="BTB"/>
    <property type="match status" value="1"/>
</dbReference>
<evidence type="ECO:0000313" key="6">
    <source>
        <dbReference type="Proteomes" id="UP001359559"/>
    </source>
</evidence>
<comment type="pathway">
    <text evidence="2">Protein modification; protein ubiquitination.</text>
</comment>
<dbReference type="PANTHER" id="PTHR24413">
    <property type="entry name" value="SPECKLE-TYPE POZ PROTEIN"/>
    <property type="match status" value="1"/>
</dbReference>
<evidence type="ECO:0000256" key="2">
    <source>
        <dbReference type="ARBA" id="ARBA00004906"/>
    </source>
</evidence>
<accession>A0AAN9PKX9</accession>
<name>A0AAN9PKX9_CLITE</name>
<dbReference type="PROSITE" id="PS50097">
    <property type="entry name" value="BTB"/>
    <property type="match status" value="1"/>
</dbReference>
<evidence type="ECO:0000256" key="3">
    <source>
        <dbReference type="SAM" id="Coils"/>
    </source>
</evidence>
<dbReference type="AlphaFoldDB" id="A0AAN9PKX9"/>